<sequence length="241" mass="25123">MTARLSFTDKISHTGKLALGTTGAAYHAVRSGVDPSTLEEAFDKSFSPARILAHDRVAAARRKLSTPSEAALLDALEKRYLRDVTGSGAVVGGTAALPGVGTIAAIAAAVGETGVFMTATMVHAFAVLEVMRPGQLTAEQERALVLTILMGGVNAKSVKKLATQAGVFSGGGVIRSLQGMALRKFTDSMRKRLFRRFTAKQATAMIGKVLPFGIGAVMGGYANRTLGKQMIAATIDSVRAA</sequence>
<evidence type="ECO:0000313" key="2">
    <source>
        <dbReference type="Proteomes" id="UP001215216"/>
    </source>
</evidence>
<evidence type="ECO:0000313" key="1">
    <source>
        <dbReference type="EMBL" id="WFM83711.1"/>
    </source>
</evidence>
<organism evidence="1 2">
    <name type="scientific">Arcanobacterium canis</name>
    <dbReference type="NCBI Taxonomy" id="999183"/>
    <lineage>
        <taxon>Bacteria</taxon>
        <taxon>Bacillati</taxon>
        <taxon>Actinomycetota</taxon>
        <taxon>Actinomycetes</taxon>
        <taxon>Actinomycetales</taxon>
        <taxon>Actinomycetaceae</taxon>
        <taxon>Arcanobacterium</taxon>
    </lineage>
</organism>
<accession>A0ABY8G1V9</accession>
<reference evidence="1 2" key="1">
    <citation type="submission" date="2023-03" db="EMBL/GenBank/DDBJ databases">
        <title>Complete genome of Arcanobacterium canis strain DSM 25104 isolated in 2010 from a canine otitis externa in Germany.</title>
        <authorList>
            <person name="Borowiak M."/>
            <person name="Kreitlow A."/>
            <person name="Malorny B."/>
            <person name="Laemmler C."/>
            <person name="Prenger-Berninghoff E."/>
            <person name="Ploetz M."/>
            <person name="Abdulmawjood A."/>
        </authorList>
    </citation>
    <scope>NUCLEOTIDE SEQUENCE [LARGE SCALE GENOMIC DNA]</scope>
    <source>
        <strain evidence="1 2">DSM 25104</strain>
    </source>
</reference>
<evidence type="ECO:0008006" key="3">
    <source>
        <dbReference type="Google" id="ProtNLM"/>
    </source>
</evidence>
<name>A0ABY8G1V9_9ACTO</name>
<gene>
    <name evidence="1" type="ORF">P7079_01645</name>
</gene>
<dbReference type="Proteomes" id="UP001215216">
    <property type="component" value="Chromosome"/>
</dbReference>
<keyword evidence="2" id="KW-1185">Reference proteome</keyword>
<dbReference type="RefSeq" id="WP_278013106.1">
    <property type="nucleotide sequence ID" value="NZ_CP121208.1"/>
</dbReference>
<protein>
    <recommendedName>
        <fullName evidence="3">EcsC protein family protein</fullName>
    </recommendedName>
</protein>
<dbReference type="EMBL" id="CP121208">
    <property type="protein sequence ID" value="WFM83711.1"/>
    <property type="molecule type" value="Genomic_DNA"/>
</dbReference>
<proteinExistence type="predicted"/>